<dbReference type="EMBL" id="JXXZ01000008">
    <property type="protein sequence ID" value="KJY99270.1"/>
    <property type="molecule type" value="Genomic_DNA"/>
</dbReference>
<dbReference type="AlphaFoldDB" id="A0A0F4PPH2"/>
<keyword evidence="1" id="KW-1133">Transmembrane helix</keyword>
<dbReference type="STRING" id="151081.TW72_10315"/>
<evidence type="ECO:0000256" key="1">
    <source>
        <dbReference type="SAM" id="Phobius"/>
    </source>
</evidence>
<sequence>MTKKRTFSATKRRHFLACVLALLTSVVIIPGMTTYLPFAMSEQILMPIMLFPLIWTALFMYAYMAEKAWHPLAVMVLLIVIHGVLSFIALTGATG</sequence>
<evidence type="ECO:0000313" key="5">
    <source>
        <dbReference type="Proteomes" id="UP000305874"/>
    </source>
</evidence>
<name>A0A0F4PPH2_9GAMM</name>
<keyword evidence="4" id="KW-1185">Reference proteome</keyword>
<keyword evidence="1" id="KW-0812">Transmembrane</keyword>
<feature type="transmembrane region" description="Helical" evidence="1">
    <location>
        <begin position="44"/>
        <end position="65"/>
    </location>
</feature>
<dbReference type="EMBL" id="PNCG01000016">
    <property type="protein sequence ID" value="TMP86058.1"/>
    <property type="molecule type" value="Genomic_DNA"/>
</dbReference>
<feature type="transmembrane region" description="Helical" evidence="1">
    <location>
        <begin position="72"/>
        <end position="93"/>
    </location>
</feature>
<dbReference type="eggNOG" id="ENOG5032XFR">
    <property type="taxonomic scope" value="Bacteria"/>
</dbReference>
<dbReference type="Proteomes" id="UP000305874">
    <property type="component" value="Unassembled WGS sequence"/>
</dbReference>
<reference evidence="2 4" key="1">
    <citation type="journal article" date="2015" name="BMC Genomics">
        <title>Genome mining reveals unlocked bioactive potential of marine Gram-negative bacteria.</title>
        <authorList>
            <person name="Machado H."/>
            <person name="Sonnenschein E.C."/>
            <person name="Melchiorsen J."/>
            <person name="Gram L."/>
        </authorList>
    </citation>
    <scope>NUCLEOTIDE SEQUENCE [LARGE SCALE GENOMIC DNA]</scope>
    <source>
        <strain evidence="2 4">S3137</strain>
    </source>
</reference>
<comment type="caution">
    <text evidence="2">The sequence shown here is derived from an EMBL/GenBank/DDBJ whole genome shotgun (WGS) entry which is preliminary data.</text>
</comment>
<evidence type="ECO:0000313" key="3">
    <source>
        <dbReference type="EMBL" id="TMP86058.1"/>
    </source>
</evidence>
<accession>A0A0F4PPH2</accession>
<reference evidence="5" key="3">
    <citation type="submission" date="2019-06" db="EMBL/GenBank/DDBJ databases">
        <title>Co-occurence of chitin degradation, pigmentation and bioactivity in marine Pseudoalteromonas.</title>
        <authorList>
            <person name="Sonnenschein E.C."/>
            <person name="Bech P.K."/>
        </authorList>
    </citation>
    <scope>NUCLEOTIDE SEQUENCE [LARGE SCALE GENOMIC DNA]</scope>
    <source>
        <strain evidence="5">S2897</strain>
    </source>
</reference>
<dbReference type="OrthoDB" id="6313023at2"/>
<evidence type="ECO:0000313" key="2">
    <source>
        <dbReference type="EMBL" id="KJY99270.1"/>
    </source>
</evidence>
<gene>
    <name evidence="3" type="ORF">CWC05_15795</name>
    <name evidence="2" type="ORF">TW72_10315</name>
</gene>
<dbReference type="Proteomes" id="UP000033664">
    <property type="component" value="Unassembled WGS sequence"/>
</dbReference>
<reference evidence="3" key="4">
    <citation type="submission" date="2019-09" db="EMBL/GenBank/DDBJ databases">
        <title>Co-occurence of chitin degradation, pigmentation and bioactivity in marine Pseudoalteromonas.</title>
        <authorList>
            <person name="Sonnenschein E.C."/>
            <person name="Bech P.K."/>
        </authorList>
    </citation>
    <scope>NUCLEOTIDE SEQUENCE</scope>
    <source>
        <strain evidence="3">S2897</strain>
    </source>
</reference>
<keyword evidence="1" id="KW-0472">Membrane</keyword>
<proteinExistence type="predicted"/>
<dbReference type="PATRIC" id="fig|151081.8.peg.1901"/>
<dbReference type="RefSeq" id="WP_022944995.1">
    <property type="nucleotide sequence ID" value="NZ_CP023396.1"/>
</dbReference>
<protein>
    <submittedName>
        <fullName evidence="2">Uncharacterized protein</fullName>
    </submittedName>
</protein>
<reference evidence="3 5" key="2">
    <citation type="submission" date="2017-12" db="EMBL/GenBank/DDBJ databases">
        <authorList>
            <person name="Paulsen S."/>
            <person name="Gram L.K."/>
        </authorList>
    </citation>
    <scope>NUCLEOTIDE SEQUENCE [LARGE SCALE GENOMIC DNA]</scope>
    <source>
        <strain evidence="3 5">S2897</strain>
    </source>
</reference>
<evidence type="ECO:0000313" key="4">
    <source>
        <dbReference type="Proteomes" id="UP000033664"/>
    </source>
</evidence>
<dbReference type="GeneID" id="58228885"/>
<organism evidence="2 4">
    <name type="scientific">Pseudoalteromonas ruthenica</name>
    <dbReference type="NCBI Taxonomy" id="151081"/>
    <lineage>
        <taxon>Bacteria</taxon>
        <taxon>Pseudomonadati</taxon>
        <taxon>Pseudomonadota</taxon>
        <taxon>Gammaproteobacteria</taxon>
        <taxon>Alteromonadales</taxon>
        <taxon>Pseudoalteromonadaceae</taxon>
        <taxon>Pseudoalteromonas</taxon>
    </lineage>
</organism>